<accession>A0A0G4J6J8</accession>
<proteinExistence type="predicted"/>
<evidence type="ECO:0000313" key="4">
    <source>
        <dbReference type="Proteomes" id="UP000039324"/>
    </source>
</evidence>
<dbReference type="OrthoDB" id="19174at2759"/>
<dbReference type="EMBL" id="CDSF01000137">
    <property type="protein sequence ID" value="CEP03019.1"/>
    <property type="molecule type" value="Genomic_DNA"/>
</dbReference>
<evidence type="ECO:0000313" key="3">
    <source>
        <dbReference type="EMBL" id="CEP03019.1"/>
    </source>
</evidence>
<sequence length="571" mass="63226">MAIVDRIRVGRAVSNMSALALVVLLSGHTGAIVLRSNTGAQHDFDDATFDAQSEKASNIRSNGNEPLPITKPVLDAIADYIKVIKREGVESGDVRADREIFIANSQYDWPNLPSWQCYLFDAGRYLGMSRLLIAFMSTKKSWTEILQMLPYLIHFEDNAFSYVVAYCPGIVRLREAAGSAQERQVVDAIHKALVTQGSQAWFIRSVEWQGHANVAHWAASSGEDAVVDLLTYITGEHTLTADTTGRTPIRKAMDQGHAAIVRMLLWNFAIPDQEHLADVCNLPQRTMAIVDRIRVGRAVSNMSALALVVLLSGHTGAIVLRSYTGAQHDFDDATFDAQSEKASNIRSNGNEPLPITKPVLDAIADYIKVIKLKGVESGDVHAREIFNAYGLSDWPNIPSWQCHLFDAGMRLGMPRLLIAFMSTKESWAEIFEMIPYLNGLGEDAFSYAVAYCPGIVRLREAAGSEQERQVVDAIHKALVTRGPQARFISSVEWQGHANVAHWAASMGEDAVVDLLIYITGEHTLTADTTGRTPIRKAMDQGHVAIVRMLQWNLAIPDQERQSALRWLESHR</sequence>
<keyword evidence="1" id="KW-0677">Repeat</keyword>
<dbReference type="AlphaFoldDB" id="A0A0G4J6J8"/>
<organism evidence="3 4">
    <name type="scientific">Plasmodiophora brassicae</name>
    <name type="common">Clubroot disease agent</name>
    <dbReference type="NCBI Taxonomy" id="37360"/>
    <lineage>
        <taxon>Eukaryota</taxon>
        <taxon>Sar</taxon>
        <taxon>Rhizaria</taxon>
        <taxon>Endomyxa</taxon>
        <taxon>Phytomyxea</taxon>
        <taxon>Plasmodiophorida</taxon>
        <taxon>Plasmodiophoridae</taxon>
        <taxon>Plasmodiophora</taxon>
    </lineage>
</organism>
<gene>
    <name evidence="3" type="ORF">PBRA_009237</name>
</gene>
<dbReference type="SUPFAM" id="SSF48403">
    <property type="entry name" value="Ankyrin repeat"/>
    <property type="match status" value="1"/>
</dbReference>
<reference evidence="3 4" key="1">
    <citation type="submission" date="2015-02" db="EMBL/GenBank/DDBJ databases">
        <authorList>
            <person name="Chooi Y.-H."/>
        </authorList>
    </citation>
    <scope>NUCLEOTIDE SEQUENCE [LARGE SCALE GENOMIC DNA]</scope>
    <source>
        <strain evidence="3">E3</strain>
    </source>
</reference>
<evidence type="ECO:0000256" key="2">
    <source>
        <dbReference type="ARBA" id="ARBA00023043"/>
    </source>
</evidence>
<name>A0A0G4J6J8_PLABS</name>
<evidence type="ECO:0000256" key="1">
    <source>
        <dbReference type="ARBA" id="ARBA00022737"/>
    </source>
</evidence>
<dbReference type="InterPro" id="IPR050776">
    <property type="entry name" value="Ank_Repeat/CDKN_Inhibitor"/>
</dbReference>
<keyword evidence="2" id="KW-0040">ANK repeat</keyword>
<dbReference type="Gene3D" id="1.25.40.20">
    <property type="entry name" value="Ankyrin repeat-containing domain"/>
    <property type="match status" value="2"/>
</dbReference>
<keyword evidence="4" id="KW-1185">Reference proteome</keyword>
<dbReference type="InterPro" id="IPR036770">
    <property type="entry name" value="Ankyrin_rpt-contain_sf"/>
</dbReference>
<dbReference type="PANTHER" id="PTHR24201">
    <property type="entry name" value="ANK_REP_REGION DOMAIN-CONTAINING PROTEIN"/>
    <property type="match status" value="1"/>
</dbReference>
<protein>
    <submittedName>
        <fullName evidence="3">Uncharacterized protein</fullName>
    </submittedName>
</protein>
<dbReference type="Proteomes" id="UP000039324">
    <property type="component" value="Unassembled WGS sequence"/>
</dbReference>